<feature type="cross-link" description="Glycyl lysine isopeptide (Gly-Lys) (interchain with K-? in acceptor proteins)" evidence="5">
    <location>
        <position position="107"/>
    </location>
</feature>
<dbReference type="GO" id="GO:0002098">
    <property type="term" value="P:tRNA wobble uridine modification"/>
    <property type="evidence" value="ECO:0007669"/>
    <property type="project" value="UniProtKB-UniRule"/>
</dbReference>
<dbReference type="GO" id="GO:0005829">
    <property type="term" value="C:cytosol"/>
    <property type="evidence" value="ECO:0007669"/>
    <property type="project" value="UniProtKB-UniRule"/>
</dbReference>
<dbReference type="UniPathway" id="UPA00988"/>
<protein>
    <recommendedName>
        <fullName evidence="5 6">Ubiquitin-related modifier 1</fullName>
    </recommendedName>
</protein>
<dbReference type="SUPFAM" id="SSF54285">
    <property type="entry name" value="MoaD/ThiS"/>
    <property type="match status" value="1"/>
</dbReference>
<dbReference type="EMBL" id="JAFJYH010000098">
    <property type="protein sequence ID" value="KAG4419778.1"/>
    <property type="molecule type" value="Genomic_DNA"/>
</dbReference>
<dbReference type="AlphaFoldDB" id="A0A8H7TJ05"/>
<evidence type="ECO:0000256" key="2">
    <source>
        <dbReference type="ARBA" id="ARBA00022499"/>
    </source>
</evidence>
<comment type="function">
    <text evidence="5">Acts as a sulfur carrier required for 2-thiolation of mcm(5)S(2)U at tRNA wobble positions of cytosolic tRNA(Lys), tRNA(Glu) and tRNA(Gln). Serves as sulfur donor in tRNA 2-thiolation reaction by being thiocarboxylated (-COSH) at its C-terminus by the MOCS3 homolog UBA4. The sulfur is then transferred to tRNA to form 2-thiolation of mcm(5)S(2)U. Prior mcm(5) tRNA modification by the elongator complex is required for 2-thiolation. Also acts as a ubiquitin-like protein (UBL) that is covalently conjugated via an isopeptide bond to lysine residues of target proteins such as AHP1. The thiocarboxylated form serves as substrate for conjugation and oxidative stress specifically induces the formation of UBL-protein conjugates.</text>
</comment>
<evidence type="ECO:0000313" key="8">
    <source>
        <dbReference type="Proteomes" id="UP000664132"/>
    </source>
</evidence>
<comment type="pathway">
    <text evidence="5 6">tRNA modification; 5-methoxycarbonylmethyl-2-thiouridine-tRNA biosynthesis.</text>
</comment>
<dbReference type="PANTHER" id="PTHR14986">
    <property type="entry name" value="RURM1 PROTEIN"/>
    <property type="match status" value="1"/>
</dbReference>
<comment type="similarity">
    <text evidence="5 6">Belongs to the URM1 family.</text>
</comment>
<dbReference type="InterPro" id="IPR016155">
    <property type="entry name" value="Mopterin_synth/thiamin_S_b"/>
</dbReference>
<dbReference type="Proteomes" id="UP000664132">
    <property type="component" value="Unassembled WGS sequence"/>
</dbReference>
<dbReference type="Gene3D" id="3.10.20.30">
    <property type="match status" value="1"/>
</dbReference>
<comment type="subcellular location">
    <subcellularLocation>
        <location evidence="5 6">Cytoplasm</location>
    </subcellularLocation>
</comment>
<evidence type="ECO:0000256" key="1">
    <source>
        <dbReference type="ARBA" id="ARBA00022490"/>
    </source>
</evidence>
<evidence type="ECO:0000256" key="4">
    <source>
        <dbReference type="ARBA" id="ARBA00022786"/>
    </source>
</evidence>
<comment type="PTM">
    <text evidence="5">C-terminal thiocarboxylation occurs in 2 steps, it is first acyl-adenylated (-COAMP) via the hesA/moeB/thiF part of UBA4, then thiocarboxylated (-COSH) via the rhodanese domain of UBA4.</text>
</comment>
<evidence type="ECO:0000313" key="7">
    <source>
        <dbReference type="EMBL" id="KAG4419778.1"/>
    </source>
</evidence>
<dbReference type="InterPro" id="IPR015221">
    <property type="entry name" value="Urm1"/>
</dbReference>
<dbReference type="CDD" id="cd01764">
    <property type="entry name" value="Ubl_Urm1"/>
    <property type="match status" value="1"/>
</dbReference>
<comment type="caution">
    <text evidence="7">The sequence shown here is derived from an EMBL/GenBank/DDBJ whole genome shotgun (WGS) entry which is preliminary data.</text>
</comment>
<proteinExistence type="inferred from homology"/>
<reference evidence="7" key="1">
    <citation type="submission" date="2021-02" db="EMBL/GenBank/DDBJ databases">
        <title>Genome sequence Cadophora malorum strain M34.</title>
        <authorList>
            <person name="Stefanovic E."/>
            <person name="Vu D."/>
            <person name="Scully C."/>
            <person name="Dijksterhuis J."/>
            <person name="Roader J."/>
            <person name="Houbraken J."/>
        </authorList>
    </citation>
    <scope>NUCLEOTIDE SEQUENCE</scope>
    <source>
        <strain evidence="7">M34</strain>
    </source>
</reference>
<keyword evidence="1 5" id="KW-0963">Cytoplasm</keyword>
<dbReference type="PIRSF" id="PIRSF037379">
    <property type="entry name" value="Ubiquitin-related_modifier_1"/>
    <property type="match status" value="1"/>
</dbReference>
<keyword evidence="4 5" id="KW-0833">Ubl conjugation pathway</keyword>
<sequence length="107" mass="11999">MTSEAMISLTVEFSGGLEMLFSDERKHRIEVPAQDDKGNAVTVGWLVDYLCEELMKDTRKEMFLLDGHVRPGILVLINDADWELEGEATYALQPNDNILFVSTLHGG</sequence>
<evidence type="ECO:0000256" key="5">
    <source>
        <dbReference type="HAMAP-Rule" id="MF_03048"/>
    </source>
</evidence>
<evidence type="ECO:0000256" key="3">
    <source>
        <dbReference type="ARBA" id="ARBA00022694"/>
    </source>
</evidence>
<gene>
    <name evidence="5 7" type="primary">URM1</name>
    <name evidence="7" type="ORF">IFR04_007088</name>
</gene>
<dbReference type="OrthoDB" id="10248987at2759"/>
<feature type="modified residue" description="1-thioglycine" evidence="5">
    <location>
        <position position="107"/>
    </location>
</feature>
<dbReference type="InterPro" id="IPR012675">
    <property type="entry name" value="Beta-grasp_dom_sf"/>
</dbReference>
<accession>A0A8H7TJ05</accession>
<keyword evidence="8" id="KW-1185">Reference proteome</keyword>
<organism evidence="7 8">
    <name type="scientific">Cadophora malorum</name>
    <dbReference type="NCBI Taxonomy" id="108018"/>
    <lineage>
        <taxon>Eukaryota</taxon>
        <taxon>Fungi</taxon>
        <taxon>Dikarya</taxon>
        <taxon>Ascomycota</taxon>
        <taxon>Pezizomycotina</taxon>
        <taxon>Leotiomycetes</taxon>
        <taxon>Helotiales</taxon>
        <taxon>Ploettnerulaceae</taxon>
        <taxon>Cadophora</taxon>
    </lineage>
</organism>
<dbReference type="GO" id="GO:0032447">
    <property type="term" value="P:protein urmylation"/>
    <property type="evidence" value="ECO:0007669"/>
    <property type="project" value="UniProtKB-UniRule"/>
</dbReference>
<dbReference type="HAMAP" id="MF_03048">
    <property type="entry name" value="Urm1"/>
    <property type="match status" value="1"/>
</dbReference>
<keyword evidence="2 5" id="KW-1017">Isopeptide bond</keyword>
<dbReference type="Pfam" id="PF09138">
    <property type="entry name" value="Urm1"/>
    <property type="match status" value="1"/>
</dbReference>
<evidence type="ECO:0000256" key="6">
    <source>
        <dbReference type="RuleBase" id="RU361182"/>
    </source>
</evidence>
<name>A0A8H7TJ05_9HELO</name>
<keyword evidence="3 5" id="KW-0819">tRNA processing</keyword>
<dbReference type="GO" id="GO:0034227">
    <property type="term" value="P:tRNA thio-modification"/>
    <property type="evidence" value="ECO:0007669"/>
    <property type="project" value="UniProtKB-UniRule"/>
</dbReference>